<dbReference type="SUPFAM" id="SSF53686">
    <property type="entry name" value="Tryptophan synthase beta subunit-like PLP-dependent enzymes"/>
    <property type="match status" value="1"/>
</dbReference>
<dbReference type="Pfam" id="PF00291">
    <property type="entry name" value="PALP"/>
    <property type="match status" value="1"/>
</dbReference>
<protein>
    <recommendedName>
        <fullName evidence="11">Tryptophan synthase beta chain</fullName>
        <ecNumber evidence="11">4.2.1.20</ecNumber>
    </recommendedName>
</protein>
<comment type="cofactor">
    <cofactor evidence="1 11">
        <name>pyridoxal 5'-phosphate</name>
        <dbReference type="ChEBI" id="CHEBI:597326"/>
    </cofactor>
</comment>
<keyword evidence="9 11" id="KW-0456">Lyase</keyword>
<comment type="subunit">
    <text evidence="4 11">Tetramer of two alpha and two beta chains.</text>
</comment>
<evidence type="ECO:0000313" key="13">
    <source>
        <dbReference type="EMBL" id="QKF80265.1"/>
    </source>
</evidence>
<evidence type="ECO:0000256" key="1">
    <source>
        <dbReference type="ARBA" id="ARBA00001933"/>
    </source>
</evidence>
<dbReference type="KEGG" id="carm:CARM_1372"/>
<proteinExistence type="inferred from homology"/>
<evidence type="ECO:0000256" key="6">
    <source>
        <dbReference type="ARBA" id="ARBA00022822"/>
    </source>
</evidence>
<accession>A0A7L5HMC3</accession>
<dbReference type="InterPro" id="IPR001926">
    <property type="entry name" value="TrpB-like_PALP"/>
</dbReference>
<dbReference type="RefSeq" id="WP_139426024.1">
    <property type="nucleotide sequence ID" value="NZ_CBCSFY010000004.1"/>
</dbReference>
<dbReference type="CDD" id="cd06446">
    <property type="entry name" value="Trp-synth_B"/>
    <property type="match status" value="1"/>
</dbReference>
<evidence type="ECO:0000256" key="4">
    <source>
        <dbReference type="ARBA" id="ARBA00011270"/>
    </source>
</evidence>
<dbReference type="GO" id="GO:0005737">
    <property type="term" value="C:cytoplasm"/>
    <property type="evidence" value="ECO:0007669"/>
    <property type="project" value="TreeGrafter"/>
</dbReference>
<evidence type="ECO:0000256" key="5">
    <source>
        <dbReference type="ARBA" id="ARBA00022605"/>
    </source>
</evidence>
<comment type="pathway">
    <text evidence="2 11">Amino-acid biosynthesis; L-tryptophan biosynthesis; L-tryptophan from chorismate: step 5/5.</text>
</comment>
<keyword evidence="6 11" id="KW-0822">Tryptophan biosynthesis</keyword>
<evidence type="ECO:0000259" key="12">
    <source>
        <dbReference type="Pfam" id="PF00291"/>
    </source>
</evidence>
<dbReference type="FunFam" id="3.40.50.1100:FF:000004">
    <property type="entry name" value="Tryptophan synthase beta chain"/>
    <property type="match status" value="1"/>
</dbReference>
<reference evidence="13 14" key="1">
    <citation type="submission" date="2020-05" db="EMBL/GenBank/DDBJ databases">
        <title>Complete genome sequencing of Campylobacter and Arcobacter type strains.</title>
        <authorList>
            <person name="Miller W.G."/>
            <person name="Yee E."/>
        </authorList>
    </citation>
    <scope>NUCLEOTIDE SEQUENCE [LARGE SCALE GENOMIC DNA]</scope>
    <source>
        <strain evidence="13 14">CCUG 73571</strain>
    </source>
</reference>
<dbReference type="GO" id="GO:0004834">
    <property type="term" value="F:tryptophan synthase activity"/>
    <property type="evidence" value="ECO:0007669"/>
    <property type="project" value="UniProtKB-UniRule"/>
</dbReference>
<dbReference type="NCBIfam" id="TIGR00263">
    <property type="entry name" value="trpB"/>
    <property type="match status" value="1"/>
</dbReference>
<dbReference type="PIRSF" id="PIRSF001413">
    <property type="entry name" value="Trp_syn_beta"/>
    <property type="match status" value="1"/>
</dbReference>
<dbReference type="PANTHER" id="PTHR48077">
    <property type="entry name" value="TRYPTOPHAN SYNTHASE-RELATED"/>
    <property type="match status" value="1"/>
</dbReference>
<dbReference type="Gene3D" id="3.40.50.1100">
    <property type="match status" value="2"/>
</dbReference>
<feature type="modified residue" description="N6-(pyridoxal phosphate)lysine" evidence="11">
    <location>
        <position position="83"/>
    </location>
</feature>
<name>A0A7L5HMC3_9BACT</name>
<evidence type="ECO:0000313" key="14">
    <source>
        <dbReference type="Proteomes" id="UP000509246"/>
    </source>
</evidence>
<comment type="catalytic activity">
    <reaction evidence="10 11">
        <text>(1S,2R)-1-C-(indol-3-yl)glycerol 3-phosphate + L-serine = D-glyceraldehyde 3-phosphate + L-tryptophan + H2O</text>
        <dbReference type="Rhea" id="RHEA:10532"/>
        <dbReference type="ChEBI" id="CHEBI:15377"/>
        <dbReference type="ChEBI" id="CHEBI:33384"/>
        <dbReference type="ChEBI" id="CHEBI:57912"/>
        <dbReference type="ChEBI" id="CHEBI:58866"/>
        <dbReference type="ChEBI" id="CHEBI:59776"/>
        <dbReference type="EC" id="4.2.1.20"/>
    </reaction>
</comment>
<organism evidence="13 14">
    <name type="scientific">Campylobacter armoricus</name>
    <dbReference type="NCBI Taxonomy" id="2505970"/>
    <lineage>
        <taxon>Bacteria</taxon>
        <taxon>Pseudomonadati</taxon>
        <taxon>Campylobacterota</taxon>
        <taxon>Epsilonproteobacteria</taxon>
        <taxon>Campylobacterales</taxon>
        <taxon>Campylobacteraceae</taxon>
        <taxon>Campylobacter</taxon>
    </lineage>
</organism>
<dbReference type="InterPro" id="IPR006653">
    <property type="entry name" value="Trp_synth_b_CS"/>
</dbReference>
<keyword evidence="5 11" id="KW-0028">Amino-acid biosynthesis</keyword>
<dbReference type="PROSITE" id="PS00168">
    <property type="entry name" value="TRP_SYNTHASE_BETA"/>
    <property type="match status" value="1"/>
</dbReference>
<dbReference type="InterPro" id="IPR023026">
    <property type="entry name" value="Trp_synth_beta/beta-like"/>
</dbReference>
<evidence type="ECO:0000256" key="11">
    <source>
        <dbReference type="HAMAP-Rule" id="MF_00133"/>
    </source>
</evidence>
<feature type="domain" description="Tryptophan synthase beta chain-like PALP" evidence="12">
    <location>
        <begin position="50"/>
        <end position="372"/>
    </location>
</feature>
<comment type="function">
    <text evidence="11">The beta subunit is responsible for the synthesis of L-tryptophan from indole and L-serine.</text>
</comment>
<dbReference type="EMBL" id="CP053825">
    <property type="protein sequence ID" value="QKF80265.1"/>
    <property type="molecule type" value="Genomic_DNA"/>
</dbReference>
<keyword evidence="14" id="KW-1185">Reference proteome</keyword>
<evidence type="ECO:0000256" key="8">
    <source>
        <dbReference type="ARBA" id="ARBA00023141"/>
    </source>
</evidence>
<dbReference type="PANTHER" id="PTHR48077:SF3">
    <property type="entry name" value="TRYPTOPHAN SYNTHASE"/>
    <property type="match status" value="1"/>
</dbReference>
<keyword evidence="7 11" id="KW-0663">Pyridoxal phosphate</keyword>
<comment type="similarity">
    <text evidence="3 11">Belongs to the TrpB family.</text>
</comment>
<dbReference type="InterPro" id="IPR006654">
    <property type="entry name" value="Trp_synth_beta"/>
</dbReference>
<dbReference type="Proteomes" id="UP000509246">
    <property type="component" value="Chromosome"/>
</dbReference>
<sequence>MKKYYGKFGGQFVPNEVKIALDEVEKAFLKFKKDKDFNTKLKELLTNYVGRPTPLYHAKNLSKLYNHEIYLKREDLTHTGAHKINNAIAQALIAKKMNKKKIIAETGAGQHGLATATAAALLGLECEIFMGAIDVKRQALNVYKMELLGAKVHAVESRSKTLSDAVNEALNFWVKNTKEVFYVVGSAVGPYPYPQIVAHFQSIIGKECKIQLKKLNKKVDYIIAAAGGGSNAAGIFHAFLKDEKVKLIGVEAAGLGKDTPYHAATLTKGKEGIIHGMKTKVLQDDKGNVAHTFSISAGLDYPGIGPLHAYLQESKRASYHAINDDECINALKLLCKEEGIIPAIESSHALAYLEKLCPTLKKKSVIIINLSGRGDKDMQSIYEYKKGEIYG</sequence>
<evidence type="ECO:0000256" key="10">
    <source>
        <dbReference type="ARBA" id="ARBA00049047"/>
    </source>
</evidence>
<dbReference type="InterPro" id="IPR036052">
    <property type="entry name" value="TrpB-like_PALP_sf"/>
</dbReference>
<evidence type="ECO:0000256" key="7">
    <source>
        <dbReference type="ARBA" id="ARBA00022898"/>
    </source>
</evidence>
<keyword evidence="8 11" id="KW-0057">Aromatic amino acid biosynthesis</keyword>
<evidence type="ECO:0000256" key="3">
    <source>
        <dbReference type="ARBA" id="ARBA00009982"/>
    </source>
</evidence>
<dbReference type="AlphaFoldDB" id="A0A7L5HMC3"/>
<dbReference type="UniPathway" id="UPA00035">
    <property type="reaction ID" value="UER00044"/>
</dbReference>
<dbReference type="GeneID" id="56587122"/>
<evidence type="ECO:0000256" key="2">
    <source>
        <dbReference type="ARBA" id="ARBA00004733"/>
    </source>
</evidence>
<dbReference type="HAMAP" id="MF_00133">
    <property type="entry name" value="Trp_synth_beta"/>
    <property type="match status" value="1"/>
</dbReference>
<dbReference type="EC" id="4.2.1.20" evidence="11"/>
<gene>
    <name evidence="11 13" type="primary">trpB</name>
    <name evidence="13" type="ORF">CARM_1372</name>
</gene>
<evidence type="ECO:0000256" key="9">
    <source>
        <dbReference type="ARBA" id="ARBA00023239"/>
    </source>
</evidence>